<dbReference type="AlphaFoldDB" id="A0A176S4Z4"/>
<dbReference type="SUPFAM" id="SSF53448">
    <property type="entry name" value="Nucleotide-diphospho-sugar transferases"/>
    <property type="match status" value="1"/>
</dbReference>
<comment type="caution">
    <text evidence="1">The sequence shown here is derived from an EMBL/GenBank/DDBJ whole genome shotgun (WGS) entry which is preliminary data.</text>
</comment>
<accession>A0A176S4Z4</accession>
<name>A0A176S4Z4_9GAMM</name>
<dbReference type="Gene3D" id="3.90.550.10">
    <property type="entry name" value="Spore Coat Polysaccharide Biosynthesis Protein SpsA, Chain A"/>
    <property type="match status" value="1"/>
</dbReference>
<organism evidence="1 2">
    <name type="scientific">Candidatus Thiomargarita nelsonii</name>
    <dbReference type="NCBI Taxonomy" id="1003181"/>
    <lineage>
        <taxon>Bacteria</taxon>
        <taxon>Pseudomonadati</taxon>
        <taxon>Pseudomonadota</taxon>
        <taxon>Gammaproteobacteria</taxon>
        <taxon>Thiotrichales</taxon>
        <taxon>Thiotrichaceae</taxon>
        <taxon>Thiomargarita</taxon>
    </lineage>
</organism>
<dbReference type="EMBL" id="LUTY01000509">
    <property type="protein sequence ID" value="OAD23171.1"/>
    <property type="molecule type" value="Genomic_DNA"/>
</dbReference>
<gene>
    <name evidence="1" type="ORF">THIOM_000999</name>
</gene>
<evidence type="ECO:0000313" key="2">
    <source>
        <dbReference type="Proteomes" id="UP000076962"/>
    </source>
</evidence>
<sequence>MMDADDIALPTRLEKSMQAARQHPEVVLWGAHIQNLGVKGQILGRKYSLINSPTTKAQFH</sequence>
<protein>
    <submittedName>
        <fullName evidence="1">Uncharacterized protein</fullName>
    </submittedName>
</protein>
<feature type="non-terminal residue" evidence="1">
    <location>
        <position position="60"/>
    </location>
</feature>
<dbReference type="Proteomes" id="UP000076962">
    <property type="component" value="Unassembled WGS sequence"/>
</dbReference>
<reference evidence="1 2" key="1">
    <citation type="submission" date="2016-05" db="EMBL/GenBank/DDBJ databases">
        <title>Single-cell genome of chain-forming Candidatus Thiomargarita nelsonii and comparison to other large sulfur-oxidizing bacteria.</title>
        <authorList>
            <person name="Winkel M."/>
            <person name="Salman V."/>
            <person name="Woyke T."/>
            <person name="Schulz-Vogt H."/>
            <person name="Richter M."/>
            <person name="Flood B."/>
            <person name="Bailey J."/>
            <person name="Amann R."/>
            <person name="Mussmann M."/>
        </authorList>
    </citation>
    <scope>NUCLEOTIDE SEQUENCE [LARGE SCALE GENOMIC DNA]</scope>
    <source>
        <strain evidence="1 2">THI036</strain>
    </source>
</reference>
<dbReference type="InterPro" id="IPR029044">
    <property type="entry name" value="Nucleotide-diphossugar_trans"/>
</dbReference>
<keyword evidence="2" id="KW-1185">Reference proteome</keyword>
<evidence type="ECO:0000313" key="1">
    <source>
        <dbReference type="EMBL" id="OAD23171.1"/>
    </source>
</evidence>
<proteinExistence type="predicted"/>